<dbReference type="InterPro" id="IPR011712">
    <property type="entry name" value="Sig_transdc_His_kin_sub3_dim/P"/>
</dbReference>
<evidence type="ECO:0000313" key="7">
    <source>
        <dbReference type="EMBL" id="ACQ78552.1"/>
    </source>
</evidence>
<keyword evidence="8" id="KW-1185">Reference proteome</keyword>
<dbReference type="GO" id="GO:0000155">
    <property type="term" value="F:phosphorelay sensor kinase activity"/>
    <property type="evidence" value="ECO:0007669"/>
    <property type="project" value="InterPro"/>
</dbReference>
<dbReference type="AlphaFoldDB" id="C5BW94"/>
<feature type="compositionally biased region" description="Low complexity" evidence="4">
    <location>
        <begin position="321"/>
        <end position="334"/>
    </location>
</feature>
<keyword evidence="1" id="KW-0808">Transferase</keyword>
<evidence type="ECO:0000256" key="4">
    <source>
        <dbReference type="SAM" id="MobiDB-lite"/>
    </source>
</evidence>
<dbReference type="InterPro" id="IPR050482">
    <property type="entry name" value="Sensor_HK_TwoCompSys"/>
</dbReference>
<dbReference type="CDD" id="cd16917">
    <property type="entry name" value="HATPase_UhpB-NarQ-NarX-like"/>
    <property type="match status" value="1"/>
</dbReference>
<dbReference type="eggNOG" id="COG4585">
    <property type="taxonomic scope" value="Bacteria"/>
</dbReference>
<organism evidence="7 8">
    <name type="scientific">Beutenbergia cavernae (strain ATCC BAA-8 / DSM 12333 / CCUG 43141 / JCM 11478 / NBRC 16432 / NCIMB 13614 / HKI 0122)</name>
    <dbReference type="NCBI Taxonomy" id="471853"/>
    <lineage>
        <taxon>Bacteria</taxon>
        <taxon>Bacillati</taxon>
        <taxon>Actinomycetota</taxon>
        <taxon>Actinomycetes</taxon>
        <taxon>Micrococcales</taxon>
        <taxon>Beutenbergiaceae</taxon>
        <taxon>Beutenbergia</taxon>
    </lineage>
</organism>
<evidence type="ECO:0000256" key="2">
    <source>
        <dbReference type="ARBA" id="ARBA00022777"/>
    </source>
</evidence>
<keyword evidence="3" id="KW-0902">Two-component regulatory system</keyword>
<dbReference type="GO" id="GO:0046983">
    <property type="term" value="F:protein dimerization activity"/>
    <property type="evidence" value="ECO:0007669"/>
    <property type="project" value="InterPro"/>
</dbReference>
<feature type="transmembrane region" description="Helical" evidence="5">
    <location>
        <begin position="44"/>
        <end position="62"/>
    </location>
</feature>
<dbReference type="Gene3D" id="3.30.565.10">
    <property type="entry name" value="Histidine kinase-like ATPase, C-terminal domain"/>
    <property type="match status" value="1"/>
</dbReference>
<dbReference type="InterPro" id="IPR036890">
    <property type="entry name" value="HATPase_C_sf"/>
</dbReference>
<feature type="region of interest" description="Disordered" evidence="4">
    <location>
        <begin position="314"/>
        <end position="334"/>
    </location>
</feature>
<gene>
    <name evidence="7" type="ordered locus">Bcav_0287</name>
</gene>
<feature type="transmembrane region" description="Helical" evidence="5">
    <location>
        <begin position="140"/>
        <end position="159"/>
    </location>
</feature>
<dbReference type="KEGG" id="bcv:Bcav_0287"/>
<accession>C5BW94</accession>
<feature type="domain" description="Signal transduction histidine kinase subgroup 3 dimerisation and phosphoacceptor" evidence="6">
    <location>
        <begin position="180"/>
        <end position="244"/>
    </location>
</feature>
<reference evidence="7 8" key="1">
    <citation type="journal article" date="2009" name="Stand. Genomic Sci.">
        <title>Complete genome sequence of Beutenbergia cavernae type strain (HKI 0122).</title>
        <authorList>
            <person name="Land M."/>
            <person name="Pukall R."/>
            <person name="Abt B."/>
            <person name="Goker M."/>
            <person name="Rohde M."/>
            <person name="Glavina Del Rio T."/>
            <person name="Tice H."/>
            <person name="Copeland A."/>
            <person name="Cheng J.F."/>
            <person name="Lucas S."/>
            <person name="Chen F."/>
            <person name="Nolan M."/>
            <person name="Bruce D."/>
            <person name="Goodwin L."/>
            <person name="Pitluck S."/>
            <person name="Ivanova N."/>
            <person name="Mavromatis K."/>
            <person name="Ovchinnikova G."/>
            <person name="Pati A."/>
            <person name="Chen A."/>
            <person name="Palaniappan K."/>
            <person name="Hauser L."/>
            <person name="Chang Y.J."/>
            <person name="Jefferies C.C."/>
            <person name="Saunders E."/>
            <person name="Brettin T."/>
            <person name="Detter J.C."/>
            <person name="Han C."/>
            <person name="Chain P."/>
            <person name="Bristow J."/>
            <person name="Eisen J.A."/>
            <person name="Markowitz V."/>
            <person name="Hugenholtz P."/>
            <person name="Kyrpides N.C."/>
            <person name="Klenk H.P."/>
            <person name="Lapidus A."/>
        </authorList>
    </citation>
    <scope>NUCLEOTIDE SEQUENCE [LARGE SCALE GENOMIC DNA]</scope>
    <source>
        <strain evidence="8">ATCC BAA-8 / DSM 12333 / NBRC 16432</strain>
    </source>
</reference>
<evidence type="ECO:0000256" key="3">
    <source>
        <dbReference type="ARBA" id="ARBA00023012"/>
    </source>
</evidence>
<dbReference type="HOGENOM" id="CLU_000445_20_8_11"/>
<dbReference type="SUPFAM" id="SSF55874">
    <property type="entry name" value="ATPase domain of HSP90 chaperone/DNA topoisomerase II/histidine kinase"/>
    <property type="match status" value="1"/>
</dbReference>
<dbReference type="Proteomes" id="UP000007962">
    <property type="component" value="Chromosome"/>
</dbReference>
<evidence type="ECO:0000259" key="6">
    <source>
        <dbReference type="Pfam" id="PF07730"/>
    </source>
</evidence>
<protein>
    <submittedName>
        <fullName evidence="7">Histidine kinase dimerisation and phosphoacceptor region</fullName>
    </submittedName>
</protein>
<feature type="transmembrane region" description="Helical" evidence="5">
    <location>
        <begin position="71"/>
        <end position="91"/>
    </location>
</feature>
<dbReference type="EMBL" id="CP001618">
    <property type="protein sequence ID" value="ACQ78552.1"/>
    <property type="molecule type" value="Genomic_DNA"/>
</dbReference>
<evidence type="ECO:0000256" key="1">
    <source>
        <dbReference type="ARBA" id="ARBA00022679"/>
    </source>
</evidence>
<evidence type="ECO:0000313" key="8">
    <source>
        <dbReference type="Proteomes" id="UP000007962"/>
    </source>
</evidence>
<proteinExistence type="predicted"/>
<dbReference type="PANTHER" id="PTHR24421">
    <property type="entry name" value="NITRATE/NITRITE SENSOR PROTEIN NARX-RELATED"/>
    <property type="match status" value="1"/>
</dbReference>
<keyword evidence="5" id="KW-1133">Transmembrane helix</keyword>
<dbReference type="PANTHER" id="PTHR24421:SF63">
    <property type="entry name" value="SENSOR HISTIDINE KINASE DESK"/>
    <property type="match status" value="1"/>
</dbReference>
<name>C5BW94_BEUC1</name>
<dbReference type="Gene3D" id="1.20.5.1930">
    <property type="match status" value="1"/>
</dbReference>
<keyword evidence="5" id="KW-0472">Membrane</keyword>
<keyword evidence="5" id="KW-0812">Transmembrane</keyword>
<dbReference type="GO" id="GO:0016020">
    <property type="term" value="C:membrane"/>
    <property type="evidence" value="ECO:0007669"/>
    <property type="project" value="InterPro"/>
</dbReference>
<keyword evidence="2 7" id="KW-0418">Kinase</keyword>
<feature type="transmembrane region" description="Helical" evidence="5">
    <location>
        <begin position="111"/>
        <end position="128"/>
    </location>
</feature>
<evidence type="ECO:0000256" key="5">
    <source>
        <dbReference type="SAM" id="Phobius"/>
    </source>
</evidence>
<sequence>MSHAGRSRAWRFLGPLLAIVWVAFLAEPLSAALAADDLWVRVVSVVGVVGVGITFAFSMLFVRREQQSPSMIVLLVALELFFTAISCLGAHEHGLVGLVYVSATVHVLTRSPRAFVTTILCAAAAFVLPRVIPGWDPADGTVAAVVLASLATFGFTQLIRRNRQLLAAQREIAELAAARERARLARDVHDLVGHSLTVVAVKAELARRLVSRDPDAATGELADIHELARSALADVRSMVQATRGVTLPGELVAARQALDAAGIEAQLPGAVDVVPDPLREPFAWVVREGVTNVLRHAGASRVVVTLAADRLVVEDDGRGPGPDSGAAGAPAPGQGIAGLTERLRAVGATLETGTSSLGGFRLAARAGGAA</sequence>
<dbReference type="STRING" id="471853.Bcav_0287"/>
<dbReference type="Pfam" id="PF07730">
    <property type="entry name" value="HisKA_3"/>
    <property type="match status" value="1"/>
</dbReference>